<organism evidence="18 19">
    <name type="scientific">Salix brachista</name>
    <dbReference type="NCBI Taxonomy" id="2182728"/>
    <lineage>
        <taxon>Eukaryota</taxon>
        <taxon>Viridiplantae</taxon>
        <taxon>Streptophyta</taxon>
        <taxon>Embryophyta</taxon>
        <taxon>Tracheophyta</taxon>
        <taxon>Spermatophyta</taxon>
        <taxon>Magnoliopsida</taxon>
        <taxon>eudicotyledons</taxon>
        <taxon>Gunneridae</taxon>
        <taxon>Pentapetalae</taxon>
        <taxon>rosids</taxon>
        <taxon>fabids</taxon>
        <taxon>Malpighiales</taxon>
        <taxon>Salicaceae</taxon>
        <taxon>Saliceae</taxon>
        <taxon>Salix</taxon>
    </lineage>
</organism>
<dbReference type="InterPro" id="IPR001098">
    <property type="entry name" value="DNA-dir_DNA_pol_A_palm_dom"/>
</dbReference>
<dbReference type="GO" id="GO:0003887">
    <property type="term" value="F:DNA-directed DNA polymerase activity"/>
    <property type="evidence" value="ECO:0007669"/>
    <property type="project" value="UniProtKB-KW"/>
</dbReference>
<dbReference type="CDD" id="cd06139">
    <property type="entry name" value="DNA_polA_I_Ecoli_like_exo"/>
    <property type="match status" value="1"/>
</dbReference>
<dbReference type="Gene3D" id="3.30.70.370">
    <property type="match status" value="1"/>
</dbReference>
<dbReference type="SMART" id="SM00482">
    <property type="entry name" value="POLAc"/>
    <property type="match status" value="1"/>
</dbReference>
<sequence length="1091" mass="122657">MGITSTTTQISPFIPICPSYFKLSRSCPCFASREGSSRPFSVALHRFLGKIPLQVIDDMQKRDEKKRVVSRNSNAPPGLEFTTILRDGTRTLWKQESNELLKQKCEYDGSVYSFKYERMDINAIQTRDKPKSQRQLISRNVGQLVDNKRPNGSSLDDILKESVWNNGSFMQRMENEKQFQSSELGHTGIGSNEQVQTNGRPHKPDIRERLTSIYESVLVVDNIAMAKEVVSKLTNQYRHLIHACDTEQQDAIVASKLKNPGEVAKIDVKEETPIDHGEITCVSIYCGPEADFGHGKSCIWVDVLDGGGRDLLNEFALFFEDPDIKKVWHNYSFDNHVIENYGFSVSGFHADTMHMARLWDSSRRLKGGYSLEALTGDQKVMRGAGSCYKELIGKVSMKTIFGKKKLKKDGSEGKKTIIAPVEELQREEREPWICYSALDAISTLQLYKSMESQLSKMPWNMDGKRVFQKSMFDFYQEYWQPFGEILVRMETEGMLVDRAYLAEMEKVAKAEQEDAVNRFRNWACKYCPDAKYMNVGSDTQLRQLLFGGVQNSKNPLQTLPKVKTFKVPNVDKVIEEGKKTPTKYRNIQLCSIGVDLPIETYTASGWPSVSGVALKTLAGMISDGVSDAAGLQLDNAVLDDSETMTDEDLNSEGSYVAENEVESEYVAGLRRFQTLEKRIEACHAIASLCEVCSIDSLISNFILPLQVNFSAILCAVPFDHCACMWTLCLIRCIYSMLWVVGTDTGVFLPQSSNISGKGGRVHCSLNINTETGRLSARRPNLQVSITKAFCRIVSQDGRLKSANILSSINQNQPALEKDRYKIRQAFIAAPGNSLIVADYGQLELRILAHLANCKSMLDAFKAGGDFHSRTAMNMYPHIHEAIEKKQVLLEWYPQPGEDKPPVPLLKDVFASERRKAKMLNFSIAYGKTPVGLSRDWKVSVAEAKETVNLWYKERKEVLKWQRARKKEAREYGRVFTLLGRARVFPLLTDSNSSLRGHVDRAAINTPVQGSAADVAMCAMLEISKNTCLKELGWKLLLQVHDEVILEGPTESAEVARAIVVECMSKPFGGKNFLNVDLVVDSKCAQNWYAAK</sequence>
<accession>A0A5N5JR94</accession>
<dbReference type="Pfam" id="PF01612">
    <property type="entry name" value="DNA_pol_A_exo1"/>
    <property type="match status" value="1"/>
</dbReference>
<evidence type="ECO:0000256" key="3">
    <source>
        <dbReference type="ARBA" id="ARBA00022679"/>
    </source>
</evidence>
<evidence type="ECO:0000256" key="11">
    <source>
        <dbReference type="ARBA" id="ARBA00022946"/>
    </source>
</evidence>
<evidence type="ECO:0000256" key="14">
    <source>
        <dbReference type="ARBA" id="ARBA00049244"/>
    </source>
</evidence>
<feature type="domain" description="DNA-directed DNA polymerase family A palm" evidence="17">
    <location>
        <begin position="821"/>
        <end position="1051"/>
    </location>
</feature>
<dbReference type="InterPro" id="IPR036397">
    <property type="entry name" value="RNaseH_sf"/>
</dbReference>
<keyword evidence="6" id="KW-0540">Nuclease</keyword>
<protein>
    <recommendedName>
        <fullName evidence="2">DNA-directed DNA polymerase</fullName>
        <ecNumber evidence="2">2.7.7.7</ecNumber>
    </recommendedName>
    <alternativeName>
        <fullName evidence="15">DNA polymerase PolI-like B</fullName>
    </alternativeName>
</protein>
<dbReference type="SUPFAM" id="SSF53098">
    <property type="entry name" value="Ribonuclease H-like"/>
    <property type="match status" value="1"/>
</dbReference>
<evidence type="ECO:0000256" key="5">
    <source>
        <dbReference type="ARBA" id="ARBA00022705"/>
    </source>
</evidence>
<dbReference type="InterPro" id="IPR043502">
    <property type="entry name" value="DNA/RNA_pol_sf"/>
</dbReference>
<keyword evidence="13" id="KW-0234">DNA repair</keyword>
<dbReference type="CDD" id="cd08640">
    <property type="entry name" value="DNA_pol_A_plastid_like"/>
    <property type="match status" value="1"/>
</dbReference>
<dbReference type="EMBL" id="VDCV01000016">
    <property type="protein sequence ID" value="KAB5521662.1"/>
    <property type="molecule type" value="Genomic_DNA"/>
</dbReference>
<evidence type="ECO:0000256" key="10">
    <source>
        <dbReference type="ARBA" id="ARBA00022932"/>
    </source>
</evidence>
<evidence type="ECO:0000256" key="1">
    <source>
        <dbReference type="ARBA" id="ARBA00007705"/>
    </source>
</evidence>
<evidence type="ECO:0000256" key="16">
    <source>
        <dbReference type="SAM" id="MobiDB-lite"/>
    </source>
</evidence>
<feature type="region of interest" description="Disordered" evidence="16">
    <location>
        <begin position="179"/>
        <end position="203"/>
    </location>
</feature>
<dbReference type="InterPro" id="IPR002562">
    <property type="entry name" value="3'-5'_exonuclease_dom"/>
</dbReference>
<dbReference type="GO" id="GO:0006302">
    <property type="term" value="P:double-strand break repair"/>
    <property type="evidence" value="ECO:0007669"/>
    <property type="project" value="TreeGrafter"/>
</dbReference>
<keyword evidence="8" id="KW-0378">Hydrolase</keyword>
<dbReference type="GO" id="GO:0033259">
    <property type="term" value="P:plastid DNA replication"/>
    <property type="evidence" value="ECO:0007669"/>
    <property type="project" value="UniProtKB-ARBA"/>
</dbReference>
<dbReference type="Gene3D" id="1.10.150.20">
    <property type="entry name" value="5' to 3' exonuclease, C-terminal subdomain"/>
    <property type="match status" value="1"/>
</dbReference>
<dbReference type="PANTHER" id="PTHR10133:SF27">
    <property type="entry name" value="DNA POLYMERASE NU"/>
    <property type="match status" value="1"/>
</dbReference>
<dbReference type="Gene3D" id="3.30.420.10">
    <property type="entry name" value="Ribonuclease H-like superfamily/Ribonuclease H"/>
    <property type="match status" value="1"/>
</dbReference>
<keyword evidence="7" id="KW-0227">DNA damage</keyword>
<evidence type="ECO:0000256" key="6">
    <source>
        <dbReference type="ARBA" id="ARBA00022722"/>
    </source>
</evidence>
<keyword evidence="11" id="KW-0809">Transit peptide</keyword>
<proteinExistence type="inferred from homology"/>
<dbReference type="InterPro" id="IPR012337">
    <property type="entry name" value="RNaseH-like_sf"/>
</dbReference>
<dbReference type="GO" id="GO:0003677">
    <property type="term" value="F:DNA binding"/>
    <property type="evidence" value="ECO:0007669"/>
    <property type="project" value="UniProtKB-KW"/>
</dbReference>
<comment type="catalytic activity">
    <reaction evidence="14">
        <text>DNA(n) + a 2'-deoxyribonucleoside 5'-triphosphate = DNA(n+1) + diphosphate</text>
        <dbReference type="Rhea" id="RHEA:22508"/>
        <dbReference type="Rhea" id="RHEA-COMP:17339"/>
        <dbReference type="Rhea" id="RHEA-COMP:17340"/>
        <dbReference type="ChEBI" id="CHEBI:33019"/>
        <dbReference type="ChEBI" id="CHEBI:61560"/>
        <dbReference type="ChEBI" id="CHEBI:173112"/>
        <dbReference type="EC" id="2.7.7.7"/>
    </reaction>
</comment>
<evidence type="ECO:0000256" key="2">
    <source>
        <dbReference type="ARBA" id="ARBA00012417"/>
    </source>
</evidence>
<comment type="caution">
    <text evidence="18">The sequence shown here is derived from an EMBL/GenBank/DDBJ whole genome shotgun (WGS) entry which is preliminary data.</text>
</comment>
<keyword evidence="4" id="KW-0548">Nucleotidyltransferase</keyword>
<dbReference type="Pfam" id="PF00476">
    <property type="entry name" value="DNA_pol_A"/>
    <property type="match status" value="2"/>
</dbReference>
<keyword evidence="19" id="KW-1185">Reference proteome</keyword>
<dbReference type="GO" id="GO:0006264">
    <property type="term" value="P:mitochondrial DNA replication"/>
    <property type="evidence" value="ECO:0007669"/>
    <property type="project" value="UniProtKB-ARBA"/>
</dbReference>
<evidence type="ECO:0000313" key="18">
    <source>
        <dbReference type="EMBL" id="KAB5521662.1"/>
    </source>
</evidence>
<dbReference type="GO" id="GO:0005739">
    <property type="term" value="C:mitochondrion"/>
    <property type="evidence" value="ECO:0007669"/>
    <property type="project" value="UniProtKB-ARBA"/>
</dbReference>
<dbReference type="Proteomes" id="UP000326939">
    <property type="component" value="Chromosome 16"/>
</dbReference>
<dbReference type="AlphaFoldDB" id="A0A5N5JR94"/>
<feature type="compositionally biased region" description="Polar residues" evidence="16">
    <location>
        <begin position="179"/>
        <end position="199"/>
    </location>
</feature>
<dbReference type="SUPFAM" id="SSF56672">
    <property type="entry name" value="DNA/RNA polymerases"/>
    <property type="match status" value="1"/>
</dbReference>
<keyword evidence="10" id="KW-0239">DNA-directed DNA polymerase</keyword>
<evidence type="ECO:0000256" key="12">
    <source>
        <dbReference type="ARBA" id="ARBA00023125"/>
    </source>
</evidence>
<keyword evidence="12" id="KW-0238">DNA-binding</keyword>
<evidence type="ECO:0000256" key="8">
    <source>
        <dbReference type="ARBA" id="ARBA00022801"/>
    </source>
</evidence>
<dbReference type="FunFam" id="3.30.420.10:FF:000051">
    <property type="entry name" value="DNA polymerase I"/>
    <property type="match status" value="1"/>
</dbReference>
<keyword evidence="9" id="KW-0269">Exonuclease</keyword>
<reference evidence="19" key="1">
    <citation type="journal article" date="2019" name="Gigascience">
        <title>De novo genome assembly of the endangered Acer yangbiense, a plant species with extremely small populations endemic to Yunnan Province, China.</title>
        <authorList>
            <person name="Yang J."/>
            <person name="Wariss H.M."/>
            <person name="Tao L."/>
            <person name="Zhang R."/>
            <person name="Yun Q."/>
            <person name="Hollingsworth P."/>
            <person name="Dao Z."/>
            <person name="Luo G."/>
            <person name="Guo H."/>
            <person name="Ma Y."/>
            <person name="Sun W."/>
        </authorList>
    </citation>
    <scope>NUCLEOTIDE SEQUENCE [LARGE SCALE GENOMIC DNA]</scope>
    <source>
        <strain evidence="19">cv. br00</strain>
    </source>
</reference>
<dbReference type="PANTHER" id="PTHR10133">
    <property type="entry name" value="DNA POLYMERASE I"/>
    <property type="match status" value="1"/>
</dbReference>
<evidence type="ECO:0000259" key="17">
    <source>
        <dbReference type="SMART" id="SM00482"/>
    </source>
</evidence>
<keyword evidence="5" id="KW-0235">DNA replication</keyword>
<name>A0A5N5JR94_9ROSI</name>
<dbReference type="InterPro" id="IPR002298">
    <property type="entry name" value="DNA_polymerase_A"/>
</dbReference>
<dbReference type="GO" id="GO:0008408">
    <property type="term" value="F:3'-5' exonuclease activity"/>
    <property type="evidence" value="ECO:0007669"/>
    <property type="project" value="InterPro"/>
</dbReference>
<evidence type="ECO:0000256" key="15">
    <source>
        <dbReference type="ARBA" id="ARBA00079253"/>
    </source>
</evidence>
<dbReference type="FunFam" id="1.10.150.20:FF:000034">
    <property type="entry name" value="DNA polymerase I"/>
    <property type="match status" value="1"/>
</dbReference>
<evidence type="ECO:0000256" key="7">
    <source>
        <dbReference type="ARBA" id="ARBA00022763"/>
    </source>
</evidence>
<keyword evidence="3" id="KW-0808">Transferase</keyword>
<evidence type="ECO:0000256" key="4">
    <source>
        <dbReference type="ARBA" id="ARBA00022695"/>
    </source>
</evidence>
<comment type="similarity">
    <text evidence="1">Belongs to the DNA polymerase type-A family.</text>
</comment>
<dbReference type="EC" id="2.7.7.7" evidence="2"/>
<gene>
    <name evidence="18" type="ORF">DKX38_025981</name>
</gene>
<dbReference type="GO" id="GO:0009507">
    <property type="term" value="C:chloroplast"/>
    <property type="evidence" value="ECO:0007669"/>
    <property type="project" value="UniProtKB-ARBA"/>
</dbReference>
<evidence type="ECO:0000256" key="13">
    <source>
        <dbReference type="ARBA" id="ARBA00023204"/>
    </source>
</evidence>
<evidence type="ECO:0000256" key="9">
    <source>
        <dbReference type="ARBA" id="ARBA00022839"/>
    </source>
</evidence>
<evidence type="ECO:0000313" key="19">
    <source>
        <dbReference type="Proteomes" id="UP000326939"/>
    </source>
</evidence>